<evidence type="ECO:0000259" key="4">
    <source>
        <dbReference type="Pfam" id="PF18938"/>
    </source>
</evidence>
<feature type="region of interest" description="Disordered" evidence="2">
    <location>
        <begin position="171"/>
        <end position="195"/>
    </location>
</feature>
<evidence type="ECO:0000256" key="1">
    <source>
        <dbReference type="ARBA" id="ARBA00022729"/>
    </source>
</evidence>
<dbReference type="Gene3D" id="3.30.457.10">
    <property type="entry name" value="Copper amine oxidase-like, N-terminal domain"/>
    <property type="match status" value="1"/>
</dbReference>
<dbReference type="InterPro" id="IPR036582">
    <property type="entry name" value="Mao_N_sf"/>
</dbReference>
<comment type="caution">
    <text evidence="5">The sequence shown here is derived from an EMBL/GenBank/DDBJ whole genome shotgun (WGS) entry which is preliminary data.</text>
</comment>
<dbReference type="Pfam" id="PF18938">
    <property type="entry name" value="aRib"/>
    <property type="match status" value="1"/>
</dbReference>
<feature type="compositionally biased region" description="Basic and acidic residues" evidence="2">
    <location>
        <begin position="1"/>
        <end position="38"/>
    </location>
</feature>
<feature type="domain" description="Atypical Rib" evidence="4">
    <location>
        <begin position="26"/>
        <end position="102"/>
    </location>
</feature>
<sequence length="373" mass="41478">KDGKEGKLPADKVVEQKAKTTADKTDPKKPTEKTEVADKTNLTDTEKAAVKKAIEDANKDDQGKSTLPAGTEITVGNDGTATITYPDKSTDTIKGSDLTEEKAKTQADKRPLQNEVDKKDDTKASDKYKNADKDKKEAYDKALDDAKKVLEDPKATQDDVNKAKKALVEAEKALNGKTTSDTDNTGGNDGYRPGHDGRDIFDRLFRRHEYVPTFPVYVTVPEKTETGVKVHDTLWYVFRINDFQYEVVRNGVVTKRLMDVTPVLQNGRTMLPLRYVAEALQADVKWDAKTRTATFTKDGLTASIQIDSDEIVLSNGKTVKMDSKPLNINDRILVSVTNVANVFGLTNGNTKDKADQDIEWEQQDKSATIYIRR</sequence>
<organism evidence="5">
    <name type="scientific">Peptoniphilus harei</name>
    <dbReference type="NCBI Taxonomy" id="54005"/>
    <lineage>
        <taxon>Bacteria</taxon>
        <taxon>Bacillati</taxon>
        <taxon>Bacillota</taxon>
        <taxon>Tissierellia</taxon>
        <taxon>Tissierellales</taxon>
        <taxon>Peptoniphilaceae</taxon>
        <taxon>Peptoniphilus</taxon>
    </lineage>
</organism>
<accession>A0A133PQ51</accession>
<dbReference type="InterPro" id="IPR044024">
    <property type="entry name" value="aRib"/>
</dbReference>
<dbReference type="InterPro" id="IPR009063">
    <property type="entry name" value="Ig/albumin-bd_sf"/>
</dbReference>
<dbReference type="SUPFAM" id="SSF46997">
    <property type="entry name" value="Bacterial immunoglobulin/albumin-binding domains"/>
    <property type="match status" value="1"/>
</dbReference>
<reference evidence="5 6" key="1">
    <citation type="submission" date="2016-01" db="EMBL/GenBank/DDBJ databases">
        <authorList>
            <person name="Oliw E.H."/>
        </authorList>
    </citation>
    <scope>NUCLEOTIDE SEQUENCE [LARGE SCALE GENOMIC DNA]</scope>
    <source>
        <strain evidence="5 6">CMW7756A</strain>
    </source>
</reference>
<dbReference type="InterPro" id="IPR012854">
    <property type="entry name" value="Cu_amine_oxidase-like_N"/>
</dbReference>
<dbReference type="Gene3D" id="3.10.20.890">
    <property type="match status" value="1"/>
</dbReference>
<dbReference type="Pfam" id="PF07833">
    <property type="entry name" value="Cu_amine_oxidN1"/>
    <property type="match status" value="1"/>
</dbReference>
<dbReference type="EMBL" id="LRQE01000024">
    <property type="protein sequence ID" value="KXA30758.1"/>
    <property type="molecule type" value="Genomic_DNA"/>
</dbReference>
<dbReference type="Pfam" id="PF07554">
    <property type="entry name" value="FIVAR"/>
    <property type="match status" value="1"/>
</dbReference>
<dbReference type="AlphaFoldDB" id="A0A133PQ51"/>
<dbReference type="Gene3D" id="1.20.120.1850">
    <property type="entry name" value="Ebh helix bundles repeating unit (S and A modules)"/>
    <property type="match status" value="1"/>
</dbReference>
<keyword evidence="1" id="KW-0732">Signal</keyword>
<feature type="compositionally biased region" description="Basic and acidic residues" evidence="2">
    <location>
        <begin position="97"/>
        <end position="136"/>
    </location>
</feature>
<feature type="compositionally biased region" description="Basic and acidic residues" evidence="2">
    <location>
        <begin position="44"/>
        <end position="63"/>
    </location>
</feature>
<dbReference type="PATRIC" id="fig|54005.3.peg.753"/>
<feature type="compositionally biased region" description="Low complexity" evidence="2">
    <location>
        <begin position="175"/>
        <end position="186"/>
    </location>
</feature>
<feature type="region of interest" description="Disordered" evidence="2">
    <location>
        <begin position="1"/>
        <end position="136"/>
    </location>
</feature>
<evidence type="ECO:0000313" key="5">
    <source>
        <dbReference type="EMBL" id="KXA30758.1"/>
    </source>
</evidence>
<evidence type="ECO:0000313" key="6">
    <source>
        <dbReference type="Proteomes" id="UP000070174"/>
    </source>
</evidence>
<evidence type="ECO:0000256" key="2">
    <source>
        <dbReference type="SAM" id="MobiDB-lite"/>
    </source>
</evidence>
<protein>
    <submittedName>
        <fullName evidence="5">Copper amine oxidase domain protein</fullName>
    </submittedName>
</protein>
<dbReference type="SUPFAM" id="SSF55383">
    <property type="entry name" value="Copper amine oxidase, domain N"/>
    <property type="match status" value="1"/>
</dbReference>
<dbReference type="RefSeq" id="WP_197407890.1">
    <property type="nucleotide sequence ID" value="NZ_KQ957097.1"/>
</dbReference>
<name>A0A133PQ51_9FIRM</name>
<evidence type="ECO:0000259" key="3">
    <source>
        <dbReference type="Pfam" id="PF07833"/>
    </source>
</evidence>
<feature type="non-terminal residue" evidence="5">
    <location>
        <position position="1"/>
    </location>
</feature>
<dbReference type="Proteomes" id="UP000070174">
    <property type="component" value="Unassembled WGS sequence"/>
</dbReference>
<proteinExistence type="predicted"/>
<gene>
    <name evidence="5" type="ORF">HMPREF3229_00766</name>
</gene>
<feature type="domain" description="Copper amine oxidase-like N-terminal" evidence="3">
    <location>
        <begin position="257"/>
        <end position="346"/>
    </location>
</feature>